<dbReference type="Gramene" id="QL08p059192:mrna">
    <property type="protein sequence ID" value="QL08p059192:mrna"/>
    <property type="gene ID" value="QL08p059192"/>
</dbReference>
<proteinExistence type="predicted"/>
<dbReference type="EMBL" id="LRBV02000008">
    <property type="status" value="NOT_ANNOTATED_CDS"/>
    <property type="molecule type" value="Genomic_DNA"/>
</dbReference>
<keyword evidence="2" id="KW-1185">Reference proteome</keyword>
<organism evidence="1 2">
    <name type="scientific">Quercus lobata</name>
    <name type="common">Valley oak</name>
    <dbReference type="NCBI Taxonomy" id="97700"/>
    <lineage>
        <taxon>Eukaryota</taxon>
        <taxon>Viridiplantae</taxon>
        <taxon>Streptophyta</taxon>
        <taxon>Embryophyta</taxon>
        <taxon>Tracheophyta</taxon>
        <taxon>Spermatophyta</taxon>
        <taxon>Magnoliopsida</taxon>
        <taxon>eudicotyledons</taxon>
        <taxon>Gunneridae</taxon>
        <taxon>Pentapetalae</taxon>
        <taxon>rosids</taxon>
        <taxon>fabids</taxon>
        <taxon>Fagales</taxon>
        <taxon>Fagaceae</taxon>
        <taxon>Quercus</taxon>
    </lineage>
</organism>
<dbReference type="Gene3D" id="3.20.180.10">
    <property type="entry name" value="PNP-oxidase-like"/>
    <property type="match status" value="1"/>
</dbReference>
<reference evidence="1" key="2">
    <citation type="submission" date="2021-01" db="UniProtKB">
        <authorList>
            <consortium name="EnsemblPlants"/>
        </authorList>
    </citation>
    <scope>IDENTIFICATION</scope>
</reference>
<dbReference type="OMA" id="NWQGSLN"/>
<dbReference type="EnsemblPlants" id="QL08p059192:mrna">
    <property type="protein sequence ID" value="QL08p059192:mrna"/>
    <property type="gene ID" value="QL08p059192"/>
</dbReference>
<accession>A0A7N2MGT0</accession>
<name>A0A7N2MGT0_QUELO</name>
<evidence type="ECO:0000313" key="1">
    <source>
        <dbReference type="EnsemblPlants" id="QL08p059192:mrna"/>
    </source>
</evidence>
<dbReference type="InterPro" id="IPR037119">
    <property type="entry name" value="Haem_oxidase_HugZ-like_sf"/>
</dbReference>
<dbReference type="Gene3D" id="2.30.110.10">
    <property type="entry name" value="Electron Transport, Fmn-binding Protein, Chain A"/>
    <property type="match status" value="1"/>
</dbReference>
<protein>
    <submittedName>
        <fullName evidence="1">Uncharacterized protein</fullName>
    </submittedName>
</protein>
<dbReference type="InParanoid" id="A0A7N2MGT0"/>
<dbReference type="FunCoup" id="A0A7N2MGT0">
    <property type="interactions" value="1071"/>
</dbReference>
<dbReference type="InterPro" id="IPR012349">
    <property type="entry name" value="Split_barrel_FMN-bd"/>
</dbReference>
<evidence type="ECO:0000313" key="2">
    <source>
        <dbReference type="Proteomes" id="UP000594261"/>
    </source>
</evidence>
<dbReference type="Proteomes" id="UP000594261">
    <property type="component" value="Chromosome 8"/>
</dbReference>
<dbReference type="PANTHER" id="PTHR37375:SF1">
    <property type="entry name" value="DUF2470 DOMAIN-CONTAINING PROTEIN"/>
    <property type="match status" value="1"/>
</dbReference>
<dbReference type="SUPFAM" id="SSF50475">
    <property type="entry name" value="FMN-binding split barrel"/>
    <property type="match status" value="1"/>
</dbReference>
<dbReference type="AlphaFoldDB" id="A0A7N2MGT0"/>
<reference evidence="1 2" key="1">
    <citation type="journal article" date="2016" name="G3 (Bethesda)">
        <title>First Draft Assembly and Annotation of the Genome of a California Endemic Oak Quercus lobata Nee (Fagaceae).</title>
        <authorList>
            <person name="Sork V.L."/>
            <person name="Fitz-Gibbon S.T."/>
            <person name="Puiu D."/>
            <person name="Crepeau M."/>
            <person name="Gugger P.F."/>
            <person name="Sherman R."/>
            <person name="Stevens K."/>
            <person name="Langley C.H."/>
            <person name="Pellegrini M."/>
            <person name="Salzberg S.L."/>
        </authorList>
    </citation>
    <scope>NUCLEOTIDE SEQUENCE [LARGE SCALE GENOMIC DNA]</scope>
    <source>
        <strain evidence="1 2">cv. SW786</strain>
    </source>
</reference>
<sequence length="430" mass="47810">MKGKKATVLTFAEKCKNILASNWQGHLNTIKADAKGSKEDIYTSKVKYILKRGKPYIWVPEKDLHNVNTIIDERGSFAVTSPFPGPLASLLRLAKKIPARVALTGDVEPLKDGKAQSAAESLRGVILSEQKAISKCSYTVSGVLSSSDLSCTSRSESLKELLEGDEKYVVYKFNLRLGTLETSLDPVVFDPISTFMVGCLQCLVKFDAAPALGLEYEQKVVHNPPHIKLHFQQYHAGSIAVVSSYLFSTVQSRLVVASSIIPLQLLSHFEPFSTLVRWLQYHLPLLQEQLASCPYASLSSMFIDGNGGTYEVDLEDIESSKADPLAPFSAKLIDGINQNEARRRALMLFCFEFLNANARDAYMLSIDRKGFDVLGKVPSPLLKDGSSQYQWKEFRFTLKEEASDVENFCHQLVEMEEESVKKISGYSGLK</sequence>
<dbReference type="PANTHER" id="PTHR37375">
    <property type="entry name" value="EXPRESSED PROTEIN"/>
    <property type="match status" value="1"/>
</dbReference>